<evidence type="ECO:0000313" key="2">
    <source>
        <dbReference type="EMBL" id="AVO39549.1"/>
    </source>
</evidence>
<dbReference type="AlphaFoldDB" id="A0A2S0MUI1"/>
<feature type="signal peptide" evidence="1">
    <location>
        <begin position="1"/>
        <end position="21"/>
    </location>
</feature>
<evidence type="ECO:0000256" key="1">
    <source>
        <dbReference type="SAM" id="SignalP"/>
    </source>
</evidence>
<proteinExistence type="predicted"/>
<evidence type="ECO:0000313" key="3">
    <source>
        <dbReference type="Proteomes" id="UP000237655"/>
    </source>
</evidence>
<dbReference type="EMBL" id="CP027665">
    <property type="protein sequence ID" value="AVO39549.1"/>
    <property type="molecule type" value="Genomic_DNA"/>
</dbReference>
<accession>A0A2S0MUI1</accession>
<organism evidence="2 3">
    <name type="scientific">Pukyongiella litopenaei</name>
    <dbReference type="NCBI Taxonomy" id="2605946"/>
    <lineage>
        <taxon>Bacteria</taxon>
        <taxon>Pseudomonadati</taxon>
        <taxon>Pseudomonadota</taxon>
        <taxon>Alphaproteobacteria</taxon>
        <taxon>Rhodobacterales</taxon>
        <taxon>Paracoccaceae</taxon>
        <taxon>Pukyongiella</taxon>
    </lineage>
</organism>
<keyword evidence="3" id="KW-1185">Reference proteome</keyword>
<reference evidence="3" key="1">
    <citation type="submission" date="2018-03" db="EMBL/GenBank/DDBJ databases">
        <title>Genomic analysis of the strain SH-1 isolated from shrimp intestine.</title>
        <authorList>
            <person name="Kim Y.-S."/>
            <person name="Kim S.-E."/>
            <person name="Kim K.-H."/>
        </authorList>
    </citation>
    <scope>NUCLEOTIDE SEQUENCE [LARGE SCALE GENOMIC DNA]</scope>
    <source>
        <strain evidence="3">SH-1</strain>
    </source>
</reference>
<name>A0A2S0MUI1_9RHOB</name>
<sequence>MRKRFVLTAMLAGLVPLSALAFSAPHGARVNPVSNAVFEVVPRSSGNGPVFWCAAADYARRALGAPWTARIYIARGRGVSETTGRRSSVQFTLDPAAAGIQPMPPSVSLNALRAGDNMSVQEANSYCHIPPRRF</sequence>
<dbReference type="RefSeq" id="WP_106473853.1">
    <property type="nucleotide sequence ID" value="NZ_CP027665.1"/>
</dbReference>
<dbReference type="Proteomes" id="UP000237655">
    <property type="component" value="Chromosome"/>
</dbReference>
<keyword evidence="1" id="KW-0732">Signal</keyword>
<protein>
    <submittedName>
        <fullName evidence="2">Uncharacterized protein</fullName>
    </submittedName>
</protein>
<gene>
    <name evidence="2" type="ORF">C6Y53_18855</name>
</gene>
<dbReference type="KEGG" id="thas:C6Y53_18855"/>
<feature type="chain" id="PRO_5015453421" evidence="1">
    <location>
        <begin position="22"/>
        <end position="134"/>
    </location>
</feature>